<dbReference type="GO" id="GO:0020037">
    <property type="term" value="F:heme binding"/>
    <property type="evidence" value="ECO:0007669"/>
    <property type="project" value="InterPro"/>
</dbReference>
<dbReference type="PROSITE" id="PS51007">
    <property type="entry name" value="CYTC"/>
    <property type="match status" value="2"/>
</dbReference>
<proteinExistence type="predicted"/>
<keyword evidence="3 4" id="KW-0408">Iron</keyword>
<accession>A0A942E938</accession>
<dbReference type="AlphaFoldDB" id="A0A942E938"/>
<dbReference type="InterPro" id="IPR051459">
    <property type="entry name" value="Cytochrome_c-type_DH"/>
</dbReference>
<name>A0A942E938_9HYPH</name>
<evidence type="ECO:0000256" key="1">
    <source>
        <dbReference type="ARBA" id="ARBA00022617"/>
    </source>
</evidence>
<keyword evidence="1 4" id="KW-0349">Heme</keyword>
<organism evidence="6 7">
    <name type="scientific">Devosia litorisediminis</name>
    <dbReference type="NCBI Taxonomy" id="2829817"/>
    <lineage>
        <taxon>Bacteria</taxon>
        <taxon>Pseudomonadati</taxon>
        <taxon>Pseudomonadota</taxon>
        <taxon>Alphaproteobacteria</taxon>
        <taxon>Hyphomicrobiales</taxon>
        <taxon>Devosiaceae</taxon>
        <taxon>Devosia</taxon>
    </lineage>
</organism>
<comment type="caution">
    <text evidence="6">The sequence shown here is derived from an EMBL/GenBank/DDBJ whole genome shotgun (WGS) entry which is preliminary data.</text>
</comment>
<evidence type="ECO:0000256" key="2">
    <source>
        <dbReference type="ARBA" id="ARBA00022723"/>
    </source>
</evidence>
<sequence>MAVLALVVWPLPATQSVPELKGDAKRGAYLARLAGCVTCHTAPGGKPMSGGAALESKFGNFYAPNITPDAGYGIGRWTFQQFARAVRQGVSPDGESYYPAFPFEFYASLTDRDLADIWEALQAVPAVAAPSTPNAVKFPFNIRLGLKPWRSLFERVYTYKEDPSRSEAWNQGRYLVLGPTHCAACHSPRNLAGGLAPEGDLSGDPVMQDGGASPSITSHDLLANGWTKENLVSALKTGVLPDGDTLGGSMADVVHGSTRFLLSKHLDDMATYLLDIKD</sequence>
<dbReference type="GO" id="GO:0009055">
    <property type="term" value="F:electron transfer activity"/>
    <property type="evidence" value="ECO:0007669"/>
    <property type="project" value="InterPro"/>
</dbReference>
<evidence type="ECO:0000259" key="5">
    <source>
        <dbReference type="PROSITE" id="PS51007"/>
    </source>
</evidence>
<dbReference type="EMBL" id="JAGXTP010000002">
    <property type="protein sequence ID" value="MBS3849836.1"/>
    <property type="molecule type" value="Genomic_DNA"/>
</dbReference>
<dbReference type="InterPro" id="IPR009056">
    <property type="entry name" value="Cyt_c-like_dom"/>
</dbReference>
<feature type="domain" description="Cytochrome c" evidence="5">
    <location>
        <begin position="22"/>
        <end position="125"/>
    </location>
</feature>
<dbReference type="SUPFAM" id="SSF46626">
    <property type="entry name" value="Cytochrome c"/>
    <property type="match status" value="2"/>
</dbReference>
<dbReference type="PANTHER" id="PTHR35008:SF8">
    <property type="entry name" value="ALCOHOL DEHYDROGENASE CYTOCHROME C SUBUNIT"/>
    <property type="match status" value="1"/>
</dbReference>
<evidence type="ECO:0000256" key="4">
    <source>
        <dbReference type="PROSITE-ProRule" id="PRU00433"/>
    </source>
</evidence>
<gene>
    <name evidence="6" type="ORF">KD146_14130</name>
</gene>
<keyword evidence="2 4" id="KW-0479">Metal-binding</keyword>
<protein>
    <submittedName>
        <fullName evidence="6">Cytochrome c</fullName>
    </submittedName>
</protein>
<evidence type="ECO:0000313" key="6">
    <source>
        <dbReference type="EMBL" id="MBS3849836.1"/>
    </source>
</evidence>
<evidence type="ECO:0000256" key="3">
    <source>
        <dbReference type="ARBA" id="ARBA00023004"/>
    </source>
</evidence>
<evidence type="ECO:0000313" key="7">
    <source>
        <dbReference type="Proteomes" id="UP000678281"/>
    </source>
</evidence>
<feature type="domain" description="Cytochrome c" evidence="5">
    <location>
        <begin position="167"/>
        <end position="277"/>
    </location>
</feature>
<keyword evidence="7" id="KW-1185">Reference proteome</keyword>
<reference evidence="6" key="1">
    <citation type="submission" date="2021-04" db="EMBL/GenBank/DDBJ databases">
        <title>Devosia litorisediminis sp. nov., isolated from a sand dune.</title>
        <authorList>
            <person name="Park S."/>
            <person name="Yoon J.-H."/>
        </authorList>
    </citation>
    <scope>NUCLEOTIDE SEQUENCE</scope>
    <source>
        <strain evidence="6">BSSL-BM10</strain>
    </source>
</reference>
<dbReference type="InterPro" id="IPR036909">
    <property type="entry name" value="Cyt_c-like_dom_sf"/>
</dbReference>
<dbReference type="GO" id="GO:0046872">
    <property type="term" value="F:metal ion binding"/>
    <property type="evidence" value="ECO:0007669"/>
    <property type="project" value="UniProtKB-KW"/>
</dbReference>
<dbReference type="PANTHER" id="PTHR35008">
    <property type="entry name" value="BLL4482 PROTEIN-RELATED"/>
    <property type="match status" value="1"/>
</dbReference>
<dbReference type="Gene3D" id="1.10.760.10">
    <property type="entry name" value="Cytochrome c-like domain"/>
    <property type="match status" value="1"/>
</dbReference>
<dbReference type="Proteomes" id="UP000678281">
    <property type="component" value="Unassembled WGS sequence"/>
</dbReference>